<dbReference type="Proteomes" id="UP000765507">
    <property type="component" value="Unassembled WGS sequence"/>
</dbReference>
<feature type="compositionally biased region" description="Polar residues" evidence="2">
    <location>
        <begin position="299"/>
        <end position="315"/>
    </location>
</feature>
<dbReference type="Gene3D" id="1.20.58.2190">
    <property type="match status" value="1"/>
</dbReference>
<name>A0A8T1THB5_CHESE</name>
<sequence length="651" mass="72475">SNFLIYNSITVLDSSRAIFASVALLQTMKELKAAAPARQDILRDYVAYYGTKWSEGKLLICNETTIKAKAKHFLESGACPAERFSRFSFYSIAENCLKMKTQQGGDVFKNLIQAFEFLELLCINLFLSPWRKEIKSLKTFTGNFVYCVQSVLPENVVKTTLEKIGYIATTATEYSLVRKINEEETKETAFEIFLARIECETILEMINEVQQSDLGDILKKRAQMHWCHEENKDRESQPFQREDPENLGNKENNEISSCLGAQQKSSTKSEKSFETAGNSKIKDESHFKPAAAMPWLASTQSTSRLQAHQRQVSESAHSHGKCSDSEDFLNKYSDIVIGQKPIFSENSSQKAFEEKLRGDQSEECVLVISTPLTTNEGGPKPLSPGASGPQAFAIFTDGTLESRNTLDQYRAQEVPEETIEAKINDAMTCIGTLTNSADQPQELKPLSRGNTVLTECNLTREDKVCEMSLSFSKLKIQEASDEELMYPVEETAQPECITNVNTSDKDIRECNHSKMKYTYPARVQTTNKALFSVGQSSSNLLGNASGGPECPTTGSDNKRLLIDTPGTHATSEGFRHIREPPNLTYIPPRSLYVPPSGPSATTVNCRKSHVQPEGGSLESSSSTDKGKFETYTSKVNETNQEDYVIISQDGE</sequence>
<feature type="region of interest" description="Disordered" evidence="2">
    <location>
        <begin position="595"/>
        <end position="651"/>
    </location>
</feature>
<evidence type="ECO:0000256" key="1">
    <source>
        <dbReference type="ARBA" id="ARBA00038142"/>
    </source>
</evidence>
<gene>
    <name evidence="4" type="ORF">G0U57_014009</name>
</gene>
<evidence type="ECO:0000313" key="4">
    <source>
        <dbReference type="EMBL" id="KAG6940661.1"/>
    </source>
</evidence>
<feature type="non-terminal residue" evidence="4">
    <location>
        <position position="651"/>
    </location>
</feature>
<feature type="region of interest" description="Disordered" evidence="2">
    <location>
        <begin position="299"/>
        <end position="324"/>
    </location>
</feature>
<feature type="compositionally biased region" description="Polar residues" evidence="2">
    <location>
        <begin position="254"/>
        <end position="263"/>
    </location>
</feature>
<dbReference type="OrthoDB" id="9837000at2759"/>
<dbReference type="AlphaFoldDB" id="A0A8T1THB5"/>
<reference evidence="4 5" key="1">
    <citation type="journal article" date="2020" name="G3 (Bethesda)">
        <title>Draft Genome of the Common Snapping Turtle, Chelydra serpentina, a Model for Phenotypic Plasticity in Reptiles.</title>
        <authorList>
            <person name="Das D."/>
            <person name="Singh S.K."/>
            <person name="Bierstedt J."/>
            <person name="Erickson A."/>
            <person name="Galli G.L.J."/>
            <person name="Crossley D.A. 2nd"/>
            <person name="Rhen T."/>
        </authorList>
    </citation>
    <scope>NUCLEOTIDE SEQUENCE [LARGE SCALE GENOMIC DNA]</scope>
    <source>
        <strain evidence="4">KW</strain>
    </source>
</reference>
<comment type="similarity">
    <text evidence="1">Belongs to the SPATA2 family.</text>
</comment>
<dbReference type="PANTHER" id="PTHR15326:SF9">
    <property type="entry name" value="SPERMATOGENESIS-ASSOCIATED PROTEIN 2"/>
    <property type="match status" value="1"/>
</dbReference>
<dbReference type="PANTHER" id="PTHR15326">
    <property type="entry name" value="SPERMATOGENESIS-ASSOCIATED PROTEIN 2/TAMOZHENNIC"/>
    <property type="match status" value="1"/>
</dbReference>
<evidence type="ECO:0000259" key="3">
    <source>
        <dbReference type="Pfam" id="PF21388"/>
    </source>
</evidence>
<feature type="domain" description="Spermatogenesis-associated protein 2 PUB-like" evidence="3">
    <location>
        <begin position="42"/>
        <end position="213"/>
    </location>
</feature>
<dbReference type="EMBL" id="JAHGAV010000003">
    <property type="protein sequence ID" value="KAG6940661.1"/>
    <property type="molecule type" value="Genomic_DNA"/>
</dbReference>
<accession>A0A8T1THB5</accession>
<proteinExistence type="inferred from homology"/>
<feature type="region of interest" description="Disordered" evidence="2">
    <location>
        <begin position="229"/>
        <end position="286"/>
    </location>
</feature>
<dbReference type="GO" id="GO:0005737">
    <property type="term" value="C:cytoplasm"/>
    <property type="evidence" value="ECO:0007669"/>
    <property type="project" value="TreeGrafter"/>
</dbReference>
<dbReference type="Pfam" id="PF21388">
    <property type="entry name" value="SPATA2_PUB-like"/>
    <property type="match status" value="1"/>
</dbReference>
<evidence type="ECO:0000313" key="5">
    <source>
        <dbReference type="Proteomes" id="UP000765507"/>
    </source>
</evidence>
<protein>
    <recommendedName>
        <fullName evidence="3">Spermatogenesis-associated protein 2 PUB-like domain-containing protein</fullName>
    </recommendedName>
</protein>
<organism evidence="4 5">
    <name type="scientific">Chelydra serpentina</name>
    <name type="common">Snapping turtle</name>
    <name type="synonym">Testudo serpentina</name>
    <dbReference type="NCBI Taxonomy" id="8475"/>
    <lineage>
        <taxon>Eukaryota</taxon>
        <taxon>Metazoa</taxon>
        <taxon>Chordata</taxon>
        <taxon>Craniata</taxon>
        <taxon>Vertebrata</taxon>
        <taxon>Euteleostomi</taxon>
        <taxon>Archelosauria</taxon>
        <taxon>Testudinata</taxon>
        <taxon>Testudines</taxon>
        <taxon>Cryptodira</taxon>
        <taxon>Durocryptodira</taxon>
        <taxon>Americhelydia</taxon>
        <taxon>Chelydroidea</taxon>
        <taxon>Chelydridae</taxon>
        <taxon>Chelydra</taxon>
    </lineage>
</organism>
<dbReference type="InterPro" id="IPR048839">
    <property type="entry name" value="SPATA2_PUB-like"/>
</dbReference>
<evidence type="ECO:0000256" key="2">
    <source>
        <dbReference type="SAM" id="MobiDB-lite"/>
    </source>
</evidence>
<keyword evidence="5" id="KW-1185">Reference proteome</keyword>
<feature type="compositionally biased region" description="Basic and acidic residues" evidence="2">
    <location>
        <begin position="229"/>
        <end position="244"/>
    </location>
</feature>
<comment type="caution">
    <text evidence="4">The sequence shown here is derived from an EMBL/GenBank/DDBJ whole genome shotgun (WGS) entry which is preliminary data.</text>
</comment>